<keyword evidence="6" id="KW-1185">Reference proteome</keyword>
<dbReference type="EMBL" id="QNUG01000019">
    <property type="protein sequence ID" value="REC70208.1"/>
    <property type="molecule type" value="Genomic_DNA"/>
</dbReference>
<dbReference type="CDD" id="cd00082">
    <property type="entry name" value="HisKA"/>
    <property type="match status" value="1"/>
</dbReference>
<comment type="catalytic activity">
    <reaction evidence="1">
        <text>ATP + protein L-histidine = ADP + protein N-phospho-L-histidine.</text>
        <dbReference type="EC" id="2.7.13.3"/>
    </reaction>
</comment>
<dbReference type="GO" id="GO:0000155">
    <property type="term" value="F:phosphorelay sensor kinase activity"/>
    <property type="evidence" value="ECO:0007669"/>
    <property type="project" value="InterPro"/>
</dbReference>
<dbReference type="PANTHER" id="PTHR43547">
    <property type="entry name" value="TWO-COMPONENT HISTIDINE KINASE"/>
    <property type="match status" value="1"/>
</dbReference>
<evidence type="ECO:0000256" key="3">
    <source>
        <dbReference type="ARBA" id="ARBA00022553"/>
    </source>
</evidence>
<dbReference type="EC" id="2.7.13.3" evidence="2"/>
<dbReference type="SUPFAM" id="SSF47384">
    <property type="entry name" value="Homodimeric domain of signal transducing histidine kinase"/>
    <property type="match status" value="1"/>
</dbReference>
<name>A0A3D9CX29_9FLAO</name>
<dbReference type="PANTHER" id="PTHR43547:SF2">
    <property type="entry name" value="HYBRID SIGNAL TRANSDUCTION HISTIDINE KINASE C"/>
    <property type="match status" value="1"/>
</dbReference>
<keyword evidence="5" id="KW-0808">Transferase</keyword>
<accession>A0A3D9CX29</accession>
<dbReference type="PROSITE" id="PS50109">
    <property type="entry name" value="HIS_KIN"/>
    <property type="match status" value="1"/>
</dbReference>
<evidence type="ECO:0000313" key="5">
    <source>
        <dbReference type="EMBL" id="REC70208.1"/>
    </source>
</evidence>
<keyword evidence="3" id="KW-0597">Phosphoprotein</keyword>
<dbReference type="SUPFAM" id="SSF55874">
    <property type="entry name" value="ATPase domain of HSP90 chaperone/DNA topoisomerase II/histidine kinase"/>
    <property type="match status" value="1"/>
</dbReference>
<dbReference type="InterPro" id="IPR004358">
    <property type="entry name" value="Sig_transdc_His_kin-like_C"/>
</dbReference>
<evidence type="ECO:0000256" key="2">
    <source>
        <dbReference type="ARBA" id="ARBA00012438"/>
    </source>
</evidence>
<dbReference type="InterPro" id="IPR003594">
    <property type="entry name" value="HATPase_dom"/>
</dbReference>
<dbReference type="Pfam" id="PF02518">
    <property type="entry name" value="HATPase_c"/>
    <property type="match status" value="1"/>
</dbReference>
<gene>
    <name evidence="5" type="ORF">DRF58_10365</name>
</gene>
<protein>
    <recommendedName>
        <fullName evidence="2">histidine kinase</fullName>
        <ecNumber evidence="2">2.7.13.3</ecNumber>
    </recommendedName>
</protein>
<dbReference type="CDD" id="cd00075">
    <property type="entry name" value="HATPase"/>
    <property type="match status" value="1"/>
</dbReference>
<reference evidence="5 6" key="1">
    <citation type="journal article" date="2006" name="Int. J. Syst. Evol. Microbiol.">
        <title>Chryseobacterium hispanicum sp. nov., isolated from the drinking water distribution system of Sevilla, Spain.</title>
        <authorList>
            <person name="Gallego V."/>
            <person name="Garcia M.T."/>
            <person name="Ventosa A."/>
        </authorList>
    </citation>
    <scope>NUCLEOTIDE SEQUENCE [LARGE SCALE GENOMIC DNA]</scope>
    <source>
        <strain evidence="5 6">KCTC 22104</strain>
    </source>
</reference>
<dbReference type="InterPro" id="IPR003661">
    <property type="entry name" value="HisK_dim/P_dom"/>
</dbReference>
<feature type="domain" description="Histidine kinase" evidence="4">
    <location>
        <begin position="41"/>
        <end position="259"/>
    </location>
</feature>
<dbReference type="Gene3D" id="1.10.287.130">
    <property type="match status" value="1"/>
</dbReference>
<evidence type="ECO:0000313" key="6">
    <source>
        <dbReference type="Proteomes" id="UP000256326"/>
    </source>
</evidence>
<organism evidence="5 6">
    <name type="scientific">Epilithonimonas hispanica</name>
    <dbReference type="NCBI Taxonomy" id="358687"/>
    <lineage>
        <taxon>Bacteria</taxon>
        <taxon>Pseudomonadati</taxon>
        <taxon>Bacteroidota</taxon>
        <taxon>Flavobacteriia</taxon>
        <taxon>Flavobacteriales</taxon>
        <taxon>Weeksellaceae</taxon>
        <taxon>Chryseobacterium group</taxon>
        <taxon>Epilithonimonas</taxon>
    </lineage>
</organism>
<dbReference type="SMART" id="SM00387">
    <property type="entry name" value="HATPase_c"/>
    <property type="match status" value="1"/>
</dbReference>
<dbReference type="AlphaFoldDB" id="A0A3D9CX29"/>
<dbReference type="InterPro" id="IPR005467">
    <property type="entry name" value="His_kinase_dom"/>
</dbReference>
<dbReference type="SMART" id="SM00388">
    <property type="entry name" value="HisKA"/>
    <property type="match status" value="1"/>
</dbReference>
<evidence type="ECO:0000259" key="4">
    <source>
        <dbReference type="PROSITE" id="PS50109"/>
    </source>
</evidence>
<dbReference type="InterPro" id="IPR036890">
    <property type="entry name" value="HATPase_C_sf"/>
</dbReference>
<dbReference type="InterPro" id="IPR036097">
    <property type="entry name" value="HisK_dim/P_sf"/>
</dbReference>
<dbReference type="Gene3D" id="3.30.565.10">
    <property type="entry name" value="Histidine kinase-like ATPase, C-terminal domain"/>
    <property type="match status" value="1"/>
</dbReference>
<dbReference type="PRINTS" id="PR00344">
    <property type="entry name" value="BCTRLSENSOR"/>
</dbReference>
<proteinExistence type="predicted"/>
<comment type="caution">
    <text evidence="5">The sequence shown here is derived from an EMBL/GenBank/DDBJ whole genome shotgun (WGS) entry which is preliminary data.</text>
</comment>
<dbReference type="Pfam" id="PF00512">
    <property type="entry name" value="HisKA"/>
    <property type="match status" value="1"/>
</dbReference>
<keyword evidence="5" id="KW-0418">Kinase</keyword>
<evidence type="ECO:0000256" key="1">
    <source>
        <dbReference type="ARBA" id="ARBA00000085"/>
    </source>
</evidence>
<sequence length="259" mass="29256">MNKRLELPKTKDELYDLSKSFNSTFNRLEKSFNNHRNFVSTISHEFRTPLSILITELELAKELNKTIDDYKISIDNALEDANRASELSSALLDFARASYDISQINLKTIRVDEVLADAKLNVINKNGQYRVAIQYDNDVTSESSFFDMEGNPYLLQVAFVNLIENACKYSRDNTCNVKISNDDKTIQLHFSDNGAGIDSEDIPHIFDLFFRGKNKKSEKGNGVGLSIVHQIITIHNGKIDVKSKLGKGSVFLVSLPLEI</sequence>
<dbReference type="Proteomes" id="UP000256326">
    <property type="component" value="Unassembled WGS sequence"/>
</dbReference>